<name>A0A7I8VCG6_9ANNE</name>
<organism evidence="2 3">
    <name type="scientific">Dimorphilus gyrociliatus</name>
    <dbReference type="NCBI Taxonomy" id="2664684"/>
    <lineage>
        <taxon>Eukaryota</taxon>
        <taxon>Metazoa</taxon>
        <taxon>Spiralia</taxon>
        <taxon>Lophotrochozoa</taxon>
        <taxon>Annelida</taxon>
        <taxon>Polychaeta</taxon>
        <taxon>Polychaeta incertae sedis</taxon>
        <taxon>Dinophilidae</taxon>
        <taxon>Dimorphilus</taxon>
    </lineage>
</organism>
<keyword evidence="1" id="KW-0175">Coiled coil</keyword>
<dbReference type="EMBL" id="CAJFCJ010000003">
    <property type="protein sequence ID" value="CAD5113337.1"/>
    <property type="molecule type" value="Genomic_DNA"/>
</dbReference>
<evidence type="ECO:0000313" key="2">
    <source>
        <dbReference type="EMBL" id="CAD5113337.1"/>
    </source>
</evidence>
<gene>
    <name evidence="2" type="ORF">DGYR_LOCUS2347</name>
</gene>
<protein>
    <submittedName>
        <fullName evidence="2">DgyrCDS2515</fullName>
    </submittedName>
</protein>
<comment type="caution">
    <text evidence="2">The sequence shown here is derived from an EMBL/GenBank/DDBJ whole genome shotgun (WGS) entry which is preliminary data.</text>
</comment>
<dbReference type="Proteomes" id="UP000549394">
    <property type="component" value="Unassembled WGS sequence"/>
</dbReference>
<accession>A0A7I8VCG6</accession>
<evidence type="ECO:0000313" key="3">
    <source>
        <dbReference type="Proteomes" id="UP000549394"/>
    </source>
</evidence>
<reference evidence="2 3" key="1">
    <citation type="submission" date="2020-08" db="EMBL/GenBank/DDBJ databases">
        <authorList>
            <person name="Hejnol A."/>
        </authorList>
    </citation>
    <scope>NUCLEOTIDE SEQUENCE [LARGE SCALE GENOMIC DNA]</scope>
</reference>
<feature type="coiled-coil region" evidence="1">
    <location>
        <begin position="337"/>
        <end position="420"/>
    </location>
</feature>
<dbReference type="OrthoDB" id="6074551at2759"/>
<dbReference type="AlphaFoldDB" id="A0A7I8VCG6"/>
<proteinExistence type="predicted"/>
<evidence type="ECO:0000256" key="1">
    <source>
        <dbReference type="SAM" id="Coils"/>
    </source>
</evidence>
<keyword evidence="3" id="KW-1185">Reference proteome</keyword>
<sequence length="454" mass="53687">MLHREQSVASRSSVDSYCPPSLDVVHRTIVVTATQASMDVKTFRVTSPKLSEKTNFHKLQSIASDLLRSWGIKESDVRGFKEFRKLLNEKYVKDSVRRTNEFLQLENVCERARMFDNLVSKVKEKIEIAGRSDIKKYCLSLIREADAYNIKLAREYDERIFIYKRKIDERLDKMDEVWAEYEDLKSPFVFSYVGCGNLTWKLMDEFCTIASDVSEMIRKWIYEDKTYTTKLWDEIVQTNGQKNKLLELIKRNKRKMEDFAKVVKKNDDSFKKLNKSLKISKKQYDTEKNKFDSLVEDLHHLQELTKLEEGQLKVHENIVNTRNFNSPTLLDILWAKIDHCRETIEHLNDQTKRIENTLNKSRENLEEVQKKLENAKQKMSEEVKDTKGNNLKVGDIEKTIKHLEEEVEIKEKKLLALKKLRNMKLSPKMIKILHYSRNDNLFFSYSDLNDEMLT</sequence>